<comment type="caution">
    <text evidence="2">The sequence shown here is derived from an EMBL/GenBank/DDBJ whole genome shotgun (WGS) entry which is preliminary data.</text>
</comment>
<organism evidence="2 3">
    <name type="scientific">Dulcicalothrix desertica PCC 7102</name>
    <dbReference type="NCBI Taxonomy" id="232991"/>
    <lineage>
        <taxon>Bacteria</taxon>
        <taxon>Bacillati</taxon>
        <taxon>Cyanobacteriota</taxon>
        <taxon>Cyanophyceae</taxon>
        <taxon>Nostocales</taxon>
        <taxon>Calotrichaceae</taxon>
        <taxon>Dulcicalothrix</taxon>
    </lineage>
</organism>
<name>A0A3S1AN96_9CYAN</name>
<feature type="signal peptide" evidence="1">
    <location>
        <begin position="1"/>
        <end position="28"/>
    </location>
</feature>
<evidence type="ECO:0000313" key="3">
    <source>
        <dbReference type="Proteomes" id="UP000271624"/>
    </source>
</evidence>
<keyword evidence="1" id="KW-0732">Signal</keyword>
<reference evidence="2" key="2">
    <citation type="journal article" date="2019" name="Genome Biol. Evol.">
        <title>Day and night: Metabolic profiles and evolutionary relationships of six axenic non-marine cyanobacteria.</title>
        <authorList>
            <person name="Will S.E."/>
            <person name="Henke P."/>
            <person name="Boedeker C."/>
            <person name="Huang S."/>
            <person name="Brinkmann H."/>
            <person name="Rohde M."/>
            <person name="Jarek M."/>
            <person name="Friedl T."/>
            <person name="Seufert S."/>
            <person name="Schumacher M."/>
            <person name="Overmann J."/>
            <person name="Neumann-Schaal M."/>
            <person name="Petersen J."/>
        </authorList>
    </citation>
    <scope>NUCLEOTIDE SEQUENCE [LARGE SCALE GENOMIC DNA]</scope>
    <source>
        <strain evidence="2">PCC 7102</strain>
    </source>
</reference>
<dbReference type="OrthoDB" id="509611at2"/>
<dbReference type="Proteomes" id="UP000271624">
    <property type="component" value="Unassembled WGS sequence"/>
</dbReference>
<gene>
    <name evidence="2" type="ORF">DSM106972_037970</name>
</gene>
<evidence type="ECO:0000256" key="1">
    <source>
        <dbReference type="SAM" id="SignalP"/>
    </source>
</evidence>
<proteinExistence type="predicted"/>
<dbReference type="AlphaFoldDB" id="A0A3S1AN96"/>
<evidence type="ECO:0000313" key="2">
    <source>
        <dbReference type="EMBL" id="RUT04976.1"/>
    </source>
</evidence>
<dbReference type="EMBL" id="RSCL01000009">
    <property type="protein sequence ID" value="RUT04976.1"/>
    <property type="molecule type" value="Genomic_DNA"/>
</dbReference>
<sequence length="211" mass="22905">MTKNTHKIVGIAANAVLLTLCIIPRAQAYQLFTDRNSWNNATQNQPLVTEQFNEEDFVTPNTVFDSGLRYVDSGFLGGARVSQGSLEVGLGFPGSLEEFAFPNPVKGFSFNFEVKKGTFAIEDTRSFGSVNLGSFGDSGFFGVLASNEEAPILGFRTVSSGEIGSNVIRNLSFTQTDTVTKVPEYSSTFALGILGLGLLFHKKMLPKLRNI</sequence>
<reference evidence="2" key="1">
    <citation type="submission" date="2018-12" db="EMBL/GenBank/DDBJ databases">
        <authorList>
            <person name="Will S."/>
            <person name="Neumann-Schaal M."/>
            <person name="Henke P."/>
        </authorList>
    </citation>
    <scope>NUCLEOTIDE SEQUENCE</scope>
    <source>
        <strain evidence="2">PCC 7102</strain>
    </source>
</reference>
<feature type="chain" id="PRO_5030082909" description="PEP-CTERM protein-sorting domain-containing protein" evidence="1">
    <location>
        <begin position="29"/>
        <end position="211"/>
    </location>
</feature>
<protein>
    <recommendedName>
        <fullName evidence="4">PEP-CTERM protein-sorting domain-containing protein</fullName>
    </recommendedName>
</protein>
<evidence type="ECO:0008006" key="4">
    <source>
        <dbReference type="Google" id="ProtNLM"/>
    </source>
</evidence>
<keyword evidence="3" id="KW-1185">Reference proteome</keyword>
<dbReference type="RefSeq" id="WP_127082253.1">
    <property type="nucleotide sequence ID" value="NZ_RSCL01000009.1"/>
</dbReference>
<accession>A0A3S1AN96</accession>